<dbReference type="EMBL" id="BPLR01010120">
    <property type="protein sequence ID" value="GIY37067.1"/>
    <property type="molecule type" value="Genomic_DNA"/>
</dbReference>
<comment type="caution">
    <text evidence="1">The sequence shown here is derived from an EMBL/GenBank/DDBJ whole genome shotgun (WGS) entry which is preliminary data.</text>
</comment>
<gene>
    <name evidence="1" type="ORF">CEXT_426341</name>
</gene>
<proteinExistence type="predicted"/>
<evidence type="ECO:0000313" key="1">
    <source>
        <dbReference type="EMBL" id="GIY37067.1"/>
    </source>
</evidence>
<sequence>MEIYLSDVYDDLNEGNKTSRYNSRTTNECLGKTNPKDRRLEKSETILLIVLLKELRQHISKMITYGGLAAIVINHDTIPDYSTNIVVLKAVVSEKYQGWYARSCNTLDLGQ</sequence>
<accession>A0AAV4SX47</accession>
<reference evidence="1 2" key="1">
    <citation type="submission" date="2021-06" db="EMBL/GenBank/DDBJ databases">
        <title>Caerostris extrusa draft genome.</title>
        <authorList>
            <person name="Kono N."/>
            <person name="Arakawa K."/>
        </authorList>
    </citation>
    <scope>NUCLEOTIDE SEQUENCE [LARGE SCALE GENOMIC DNA]</scope>
</reference>
<dbReference type="AlphaFoldDB" id="A0AAV4SX47"/>
<keyword evidence="2" id="KW-1185">Reference proteome</keyword>
<protein>
    <submittedName>
        <fullName evidence="1">Uncharacterized protein</fullName>
    </submittedName>
</protein>
<evidence type="ECO:0000313" key="2">
    <source>
        <dbReference type="Proteomes" id="UP001054945"/>
    </source>
</evidence>
<organism evidence="1 2">
    <name type="scientific">Caerostris extrusa</name>
    <name type="common">Bark spider</name>
    <name type="synonym">Caerostris bankana</name>
    <dbReference type="NCBI Taxonomy" id="172846"/>
    <lineage>
        <taxon>Eukaryota</taxon>
        <taxon>Metazoa</taxon>
        <taxon>Ecdysozoa</taxon>
        <taxon>Arthropoda</taxon>
        <taxon>Chelicerata</taxon>
        <taxon>Arachnida</taxon>
        <taxon>Araneae</taxon>
        <taxon>Araneomorphae</taxon>
        <taxon>Entelegynae</taxon>
        <taxon>Araneoidea</taxon>
        <taxon>Araneidae</taxon>
        <taxon>Caerostris</taxon>
    </lineage>
</organism>
<dbReference type="Proteomes" id="UP001054945">
    <property type="component" value="Unassembled WGS sequence"/>
</dbReference>
<name>A0AAV4SX47_CAEEX</name>